<dbReference type="Proteomes" id="UP000092460">
    <property type="component" value="Unassembled WGS sequence"/>
</dbReference>
<evidence type="ECO:0000313" key="3">
    <source>
        <dbReference type="Proteomes" id="UP000092460"/>
    </source>
</evidence>
<dbReference type="EnsemblMetazoa" id="GPPI036773-RA">
    <property type="protein sequence ID" value="GPPI036773-PA"/>
    <property type="gene ID" value="GPPI036773"/>
</dbReference>
<evidence type="ECO:0000256" key="1">
    <source>
        <dbReference type="SAM" id="Phobius"/>
    </source>
</evidence>
<dbReference type="VEuPathDB" id="VectorBase:GPPI036773"/>
<dbReference type="AlphaFoldDB" id="A0A1B0BPS9"/>
<accession>A0A1B0BPS9</accession>
<feature type="transmembrane region" description="Helical" evidence="1">
    <location>
        <begin position="89"/>
        <end position="111"/>
    </location>
</feature>
<keyword evidence="1" id="KW-0812">Transmembrane</keyword>
<keyword evidence="1" id="KW-0472">Membrane</keyword>
<proteinExistence type="predicted"/>
<evidence type="ECO:0000313" key="2">
    <source>
        <dbReference type="EnsemblMetazoa" id="GPPI036773-PA"/>
    </source>
</evidence>
<keyword evidence="1" id="KW-1133">Transmembrane helix</keyword>
<reference evidence="3" key="1">
    <citation type="submission" date="2015-01" db="EMBL/GenBank/DDBJ databases">
        <authorList>
            <person name="Aksoy S."/>
            <person name="Warren W."/>
            <person name="Wilson R.K."/>
        </authorList>
    </citation>
    <scope>NUCLEOTIDE SEQUENCE [LARGE SCALE GENOMIC DNA]</scope>
    <source>
        <strain evidence="3">IAEA</strain>
    </source>
</reference>
<feature type="transmembrane region" description="Helical" evidence="1">
    <location>
        <begin position="171"/>
        <end position="192"/>
    </location>
</feature>
<organism evidence="2 3">
    <name type="scientific">Glossina palpalis gambiensis</name>
    <dbReference type="NCBI Taxonomy" id="67801"/>
    <lineage>
        <taxon>Eukaryota</taxon>
        <taxon>Metazoa</taxon>
        <taxon>Ecdysozoa</taxon>
        <taxon>Arthropoda</taxon>
        <taxon>Hexapoda</taxon>
        <taxon>Insecta</taxon>
        <taxon>Pterygota</taxon>
        <taxon>Neoptera</taxon>
        <taxon>Endopterygota</taxon>
        <taxon>Diptera</taxon>
        <taxon>Brachycera</taxon>
        <taxon>Muscomorpha</taxon>
        <taxon>Hippoboscoidea</taxon>
        <taxon>Glossinidae</taxon>
        <taxon>Glossina</taxon>
    </lineage>
</organism>
<name>A0A1B0BPS9_9MUSC</name>
<feature type="transmembrane region" description="Helical" evidence="1">
    <location>
        <begin position="198"/>
        <end position="223"/>
    </location>
</feature>
<sequence>MSGVFNVGKSPAPLLVDVIRKKQITKSIVDSGGTCRNPWNGSQDAIKEPIIKPSMSVARFSFFRAIRRFSFSGSRDFCTLGMAGSSSAFITSAVGLLGSLTAFAANLASFWRRLLALRPKIGWQKRNFNGLTTAHRLTTPESELEGSNSLTKSVSMPTDNARQRATIGETFNSLGELLLVVVVILVTIKLLVAVELALVIVTLPLLLLSVAADLLFMLLLACIKVGTGTLKPP</sequence>
<reference evidence="2" key="2">
    <citation type="submission" date="2020-05" db="UniProtKB">
        <authorList>
            <consortium name="EnsemblMetazoa"/>
        </authorList>
    </citation>
    <scope>IDENTIFICATION</scope>
    <source>
        <strain evidence="2">IAEA</strain>
    </source>
</reference>
<protein>
    <submittedName>
        <fullName evidence="2">Uncharacterized protein</fullName>
    </submittedName>
</protein>
<dbReference type="EMBL" id="JXJN01018211">
    <property type="status" value="NOT_ANNOTATED_CDS"/>
    <property type="molecule type" value="Genomic_DNA"/>
</dbReference>
<keyword evidence="3" id="KW-1185">Reference proteome</keyword>